<dbReference type="AlphaFoldDB" id="A0A9P3GFJ3"/>
<comment type="caution">
    <text evidence="2">The sequence shown here is derived from an EMBL/GenBank/DDBJ whole genome shotgun (WGS) entry which is preliminary data.</text>
</comment>
<dbReference type="EMBL" id="BPQB01000028">
    <property type="protein sequence ID" value="GJE92820.1"/>
    <property type="molecule type" value="Genomic_DNA"/>
</dbReference>
<accession>A0A9P3GFJ3</accession>
<dbReference type="Proteomes" id="UP000703269">
    <property type="component" value="Unassembled WGS sequence"/>
</dbReference>
<gene>
    <name evidence="2" type="ORF">PsYK624_089780</name>
</gene>
<feature type="region of interest" description="Disordered" evidence="1">
    <location>
        <begin position="44"/>
        <end position="63"/>
    </location>
</feature>
<protein>
    <submittedName>
        <fullName evidence="2">Uncharacterized protein</fullName>
    </submittedName>
</protein>
<evidence type="ECO:0000313" key="2">
    <source>
        <dbReference type="EMBL" id="GJE92820.1"/>
    </source>
</evidence>
<evidence type="ECO:0000313" key="3">
    <source>
        <dbReference type="Proteomes" id="UP000703269"/>
    </source>
</evidence>
<keyword evidence="3" id="KW-1185">Reference proteome</keyword>
<organism evidence="2 3">
    <name type="scientific">Phanerochaete sordida</name>
    <dbReference type="NCBI Taxonomy" id="48140"/>
    <lineage>
        <taxon>Eukaryota</taxon>
        <taxon>Fungi</taxon>
        <taxon>Dikarya</taxon>
        <taxon>Basidiomycota</taxon>
        <taxon>Agaricomycotina</taxon>
        <taxon>Agaricomycetes</taxon>
        <taxon>Polyporales</taxon>
        <taxon>Phanerochaetaceae</taxon>
        <taxon>Phanerochaete</taxon>
    </lineage>
</organism>
<name>A0A9P3GFJ3_9APHY</name>
<feature type="region of interest" description="Disordered" evidence="1">
    <location>
        <begin position="1"/>
        <end position="31"/>
    </location>
</feature>
<evidence type="ECO:0000256" key="1">
    <source>
        <dbReference type="SAM" id="MobiDB-lite"/>
    </source>
</evidence>
<feature type="compositionally biased region" description="Basic residues" evidence="1">
    <location>
        <begin position="53"/>
        <end position="63"/>
    </location>
</feature>
<proteinExistence type="predicted"/>
<reference evidence="2 3" key="1">
    <citation type="submission" date="2021-08" db="EMBL/GenBank/DDBJ databases">
        <title>Draft Genome Sequence of Phanerochaete sordida strain YK-624.</title>
        <authorList>
            <person name="Mori T."/>
            <person name="Dohra H."/>
            <person name="Suzuki T."/>
            <person name="Kawagishi H."/>
            <person name="Hirai H."/>
        </authorList>
    </citation>
    <scope>NUCLEOTIDE SEQUENCE [LARGE SCALE GENOMIC DNA]</scope>
    <source>
        <strain evidence="2 3">YK-624</strain>
    </source>
</reference>
<sequence length="63" mass="6872">MFSSAARAGWREPDHSTVHTPANAPANRTEQSALRLRGCHFCSASSPDAPRARLPHHARARPT</sequence>